<dbReference type="Proteomes" id="UP000715781">
    <property type="component" value="Unassembled WGS sequence"/>
</dbReference>
<organism evidence="2 3">
    <name type="scientific">Mojavia pulchra JT2-VF2</name>
    <dbReference type="NCBI Taxonomy" id="287848"/>
    <lineage>
        <taxon>Bacteria</taxon>
        <taxon>Bacillati</taxon>
        <taxon>Cyanobacteriota</taxon>
        <taxon>Cyanophyceae</taxon>
        <taxon>Nostocales</taxon>
        <taxon>Nostocaceae</taxon>
    </lineage>
</organism>
<accession>A0A951PYP3</accession>
<reference evidence="2" key="2">
    <citation type="journal article" date="2022" name="Microbiol. Resour. Announc.">
        <title>Metagenome Sequencing to Explore Phylogenomics of Terrestrial Cyanobacteria.</title>
        <authorList>
            <person name="Ward R.D."/>
            <person name="Stajich J.E."/>
            <person name="Johansen J.R."/>
            <person name="Huntemann M."/>
            <person name="Clum A."/>
            <person name="Foster B."/>
            <person name="Foster B."/>
            <person name="Roux S."/>
            <person name="Palaniappan K."/>
            <person name="Varghese N."/>
            <person name="Mukherjee S."/>
            <person name="Reddy T.B.K."/>
            <person name="Daum C."/>
            <person name="Copeland A."/>
            <person name="Chen I.A."/>
            <person name="Ivanova N.N."/>
            <person name="Kyrpides N.C."/>
            <person name="Shapiro N."/>
            <person name="Eloe-Fadrosh E.A."/>
            <person name="Pietrasiak N."/>
        </authorList>
    </citation>
    <scope>NUCLEOTIDE SEQUENCE</scope>
    <source>
        <strain evidence="2">JT2-VF2</strain>
    </source>
</reference>
<evidence type="ECO:0000313" key="3">
    <source>
        <dbReference type="Proteomes" id="UP000715781"/>
    </source>
</evidence>
<reference evidence="2" key="1">
    <citation type="submission" date="2021-05" db="EMBL/GenBank/DDBJ databases">
        <authorList>
            <person name="Pietrasiak N."/>
            <person name="Ward R."/>
            <person name="Stajich J.E."/>
            <person name="Kurbessoian T."/>
        </authorList>
    </citation>
    <scope>NUCLEOTIDE SEQUENCE</scope>
    <source>
        <strain evidence="2">JT2-VF2</strain>
    </source>
</reference>
<protein>
    <submittedName>
        <fullName evidence="2">Peptidoglycan-binding protein</fullName>
    </submittedName>
</protein>
<evidence type="ECO:0000313" key="2">
    <source>
        <dbReference type="EMBL" id="MBW4562061.1"/>
    </source>
</evidence>
<dbReference type="EMBL" id="JAHHHN010000006">
    <property type="protein sequence ID" value="MBW4562061.1"/>
    <property type="molecule type" value="Genomic_DNA"/>
</dbReference>
<comment type="caution">
    <text evidence="2">The sequence shown here is derived from an EMBL/GenBank/DDBJ whole genome shotgun (WGS) entry which is preliminary data.</text>
</comment>
<name>A0A951PYP3_9NOST</name>
<dbReference type="InterPro" id="IPR009045">
    <property type="entry name" value="Zn_M74/Hedgehog-like"/>
</dbReference>
<sequence length="359" mass="39496">MAFNVNILKLPVIKIGSEGPIVRAWQSFLKGVEFPIDVVDGDFGKQTDQATRSYQQRNGLTADGIVGNATYAKALNQGLIFRLPNLSANTLLSYLGFGEAEVKDLQASLNKSAQLSPPLKVDGDFGYTSSKGLAEAYKKRDVRLRSELQEALSNATKQKLGEDLTSALDILNGYAKIQRFRLSGPHWVDSFPTSRSIADLASPFRQCVESFQKALIDAGCQVIVTATHRPKERAYLMHYAARIDRRDIAPKYVPSMASVDIEWEHYTNAGSLQAAKDMVEAYGVGGNPVSLNSRHIQRLAIDWNVTWNGNITIKDANGRMLTIGNPANAALNRALWTVGSTYGVYKLSNDPPHWSVDGY</sequence>
<dbReference type="InterPro" id="IPR036365">
    <property type="entry name" value="PGBD-like_sf"/>
</dbReference>
<dbReference type="AlphaFoldDB" id="A0A951PYP3"/>
<dbReference type="InterPro" id="IPR036366">
    <property type="entry name" value="PGBDSf"/>
</dbReference>
<feature type="domain" description="Peptidoglycan binding-like" evidence="1">
    <location>
        <begin position="19"/>
        <end position="73"/>
    </location>
</feature>
<dbReference type="InterPro" id="IPR002477">
    <property type="entry name" value="Peptidoglycan-bd-like"/>
</dbReference>
<dbReference type="Gene3D" id="1.10.101.10">
    <property type="entry name" value="PGBD-like superfamily/PGBD"/>
    <property type="match status" value="1"/>
</dbReference>
<dbReference type="SUPFAM" id="SSF55166">
    <property type="entry name" value="Hedgehog/DD-peptidase"/>
    <property type="match status" value="1"/>
</dbReference>
<proteinExistence type="predicted"/>
<evidence type="ECO:0000259" key="1">
    <source>
        <dbReference type="Pfam" id="PF01471"/>
    </source>
</evidence>
<dbReference type="SUPFAM" id="SSF47090">
    <property type="entry name" value="PGBD-like"/>
    <property type="match status" value="1"/>
</dbReference>
<gene>
    <name evidence="2" type="ORF">KME32_13080</name>
</gene>
<dbReference type="Pfam" id="PF01471">
    <property type="entry name" value="PG_binding_1"/>
    <property type="match status" value="1"/>
</dbReference>